<name>A0ABU0J6S2_9HYPH</name>
<evidence type="ECO:0000256" key="3">
    <source>
        <dbReference type="ARBA" id="ARBA00022643"/>
    </source>
</evidence>
<comment type="caution">
    <text evidence="6">The sequence shown here is derived from an EMBL/GenBank/DDBJ whole genome shotgun (WGS) entry which is preliminary data.</text>
</comment>
<comment type="similarity">
    <text evidence="4">Belongs to the flavoredoxin family.</text>
</comment>
<evidence type="ECO:0000256" key="4">
    <source>
        <dbReference type="ARBA" id="ARBA00038054"/>
    </source>
</evidence>
<feature type="domain" description="Flavin reductase like" evidence="5">
    <location>
        <begin position="28"/>
        <end position="185"/>
    </location>
</feature>
<dbReference type="PANTHER" id="PTHR33798:SF5">
    <property type="entry name" value="FLAVIN REDUCTASE LIKE DOMAIN-CONTAINING PROTEIN"/>
    <property type="match status" value="1"/>
</dbReference>
<protein>
    <submittedName>
        <fullName evidence="6">Flavin reductase (DIM6/NTAB) family NADH-FMN oxidoreductase RutF</fullName>
    </submittedName>
</protein>
<sequence length="228" mass="25142">MSRTTEAAHVHFDFAALSARDRYKLLIGTVIPRPIAFVTTVDEVGRRNAAPFSFFNCLSADPAIVAIGVENHADMRFKDTGHNIRMTEEFTVNIVDDAMLEAMNTCAVPFPPDVDEIAMAGLTAVPGTHVRCPRLAEAPASLECRRYMTLEVGKSREIVLGLVLGCFVREEAVDPLTKHVDQRRMDALGRLGGHGYARTRDQFDLPTMSVAEWERRQAESLAPDAAAE</sequence>
<comment type="cofactor">
    <cofactor evidence="1">
        <name>FMN</name>
        <dbReference type="ChEBI" id="CHEBI:58210"/>
    </cofactor>
</comment>
<evidence type="ECO:0000259" key="5">
    <source>
        <dbReference type="SMART" id="SM00903"/>
    </source>
</evidence>
<dbReference type="SMART" id="SM00903">
    <property type="entry name" value="Flavin_Reduct"/>
    <property type="match status" value="1"/>
</dbReference>
<keyword evidence="7" id="KW-1185">Reference proteome</keyword>
<dbReference type="Gene3D" id="2.30.110.10">
    <property type="entry name" value="Electron Transport, Fmn-binding Protein, Chain A"/>
    <property type="match status" value="1"/>
</dbReference>
<dbReference type="Pfam" id="PF01613">
    <property type="entry name" value="Flavin_Reduct"/>
    <property type="match status" value="1"/>
</dbReference>
<dbReference type="Proteomes" id="UP001242480">
    <property type="component" value="Unassembled WGS sequence"/>
</dbReference>
<evidence type="ECO:0000313" key="7">
    <source>
        <dbReference type="Proteomes" id="UP001242480"/>
    </source>
</evidence>
<evidence type="ECO:0000313" key="6">
    <source>
        <dbReference type="EMBL" id="MDQ0469246.1"/>
    </source>
</evidence>
<dbReference type="RefSeq" id="WP_307271687.1">
    <property type="nucleotide sequence ID" value="NZ_JAUSVX010000003.1"/>
</dbReference>
<evidence type="ECO:0000256" key="1">
    <source>
        <dbReference type="ARBA" id="ARBA00001917"/>
    </source>
</evidence>
<organism evidence="6 7">
    <name type="scientific">Labrys wisconsinensis</name>
    <dbReference type="NCBI Taxonomy" id="425677"/>
    <lineage>
        <taxon>Bacteria</taxon>
        <taxon>Pseudomonadati</taxon>
        <taxon>Pseudomonadota</taxon>
        <taxon>Alphaproteobacteria</taxon>
        <taxon>Hyphomicrobiales</taxon>
        <taxon>Xanthobacteraceae</taxon>
        <taxon>Labrys</taxon>
    </lineage>
</organism>
<reference evidence="6 7" key="1">
    <citation type="submission" date="2023-07" db="EMBL/GenBank/DDBJ databases">
        <title>Genomic Encyclopedia of Type Strains, Phase IV (KMG-IV): sequencing the most valuable type-strain genomes for metagenomic binning, comparative biology and taxonomic classification.</title>
        <authorList>
            <person name="Goeker M."/>
        </authorList>
    </citation>
    <scope>NUCLEOTIDE SEQUENCE [LARGE SCALE GENOMIC DNA]</scope>
    <source>
        <strain evidence="6 7">DSM 19619</strain>
    </source>
</reference>
<dbReference type="SUPFAM" id="SSF50475">
    <property type="entry name" value="FMN-binding split barrel"/>
    <property type="match status" value="1"/>
</dbReference>
<dbReference type="EMBL" id="JAUSVX010000003">
    <property type="protein sequence ID" value="MDQ0469246.1"/>
    <property type="molecule type" value="Genomic_DNA"/>
</dbReference>
<keyword evidence="2" id="KW-0285">Flavoprotein</keyword>
<proteinExistence type="inferred from homology"/>
<evidence type="ECO:0000256" key="2">
    <source>
        <dbReference type="ARBA" id="ARBA00022630"/>
    </source>
</evidence>
<gene>
    <name evidence="6" type="ORF">QO011_002257</name>
</gene>
<keyword evidence="3" id="KW-0288">FMN</keyword>
<accession>A0ABU0J6S2</accession>
<dbReference type="PANTHER" id="PTHR33798">
    <property type="entry name" value="FLAVOPROTEIN OXYGENASE"/>
    <property type="match status" value="1"/>
</dbReference>
<dbReference type="InterPro" id="IPR012349">
    <property type="entry name" value="Split_barrel_FMN-bd"/>
</dbReference>
<dbReference type="InterPro" id="IPR002563">
    <property type="entry name" value="Flavin_Rdtase-like_dom"/>
</dbReference>